<feature type="transmembrane region" description="Helical" evidence="19">
    <location>
        <begin position="191"/>
        <end position="211"/>
    </location>
</feature>
<dbReference type="GO" id="GO:0005634">
    <property type="term" value="C:nucleus"/>
    <property type="evidence" value="ECO:0007669"/>
    <property type="project" value="TreeGrafter"/>
</dbReference>
<keyword evidence="13 17" id="KW-0067">ATP-binding</keyword>
<evidence type="ECO:0000256" key="12">
    <source>
        <dbReference type="ARBA" id="ARBA00022833"/>
    </source>
</evidence>
<dbReference type="FunFam" id="1.10.510.10:FF:000197">
    <property type="entry name" value="LIM domain kinase 2 isoform X1"/>
    <property type="match status" value="1"/>
</dbReference>
<sequence length="1308" mass="147119">MHQQTENDESEHSDSVCAGCLNVLDDEEFICALGQEWHLECFRCSACDASLSNWYFEKDGLLFCKDDYWARYGECCQQCSQVITGPVMVAGEHKFHPECFCCGSCGLFIGDGDSYALVERSKLYCGQCYKRQMQPLEKTARFPFTPRKPHSIRLVEIPGGQKGIKLSANTIHGDSHRLTISQMVWKLQGKLLQLALAFLTSAFNLCCYLIPSYRLDMNNDLMSLHIGDSILEINGIPVKETPLENVENLLKYSDTVLQLTIEHDPDSISRRRQTFLKPKSSLPLTTTSSDTNIPNKKNKIPTDSSYFGSTDSINDLSNINEGYMSGTRSRQLRRKNNSSETRQSLDKERSSSMSRLLDELPNSKRCMDLSRAHSFLEPKPQQRVFRASDLVKGELLGQGFFGQVYKVTTKDTSEVMVLKELYRVDEEAQKNFLKEVAVLRSLHHANVLRFIGVLYKEQRLHLVTEYIAGGTLRELIHDTSQPLPWEQRVSFAKDIASGMAYLHSMNIIHRDLNSHNCLVREDKTVIVADFGLARIVSHDTGSVRRSSPKGTLGSGKKQERKKRYTVVGNPYWMAPEMMKGNKYDEKVDIFSFGIVLCEIIGRVQADPDFLPRSNDFGLNQVAFREKFCSSCPEPFYKVAFLCTDLNPDRRPPFEVTEVWLESLSMHLSVGIQLPSDLVFDIDHYTGQSPSSSGSTTPEGLPSGCRSPILEPICEGKTSSLRKDSEGDTKIMLSAENLKPIIKVSSADNLISGKRQHNIKPILKNNANTTLSKSYENCSKSSENKYQDDVTCTKSCEDFNWSNIEDHKDLVMKDVLEVQNKSDVNDQKQSLPDYENIKFLRNDSAFLNDSEKLIGIEPLKDLKKENSKNIQLETLDSSTQDKKLKNCNITNSSKGNNYKESRGFLVPLRKVPKNFTRNQFLKENLLKSEVSDDTKSNITVDCEPHSSVKDRIKFLSKKSTFEVNKPNKSIVNTQQNSSSSTLNKLSNLSLQNMNLKSNTLPPSSVTQKYVNSSKPKASTKKKSENSILGSEKFCSTLPLDNTISDLSYSSRISSIPESSTSSREDQKGVSRLHDIPDIVSSTLNRTLKQTCPNELVVSTDLESRDFSIPKSRTFAKPLDIKGNNTLLKSPNSGSNFCINRNIFKTGNEVLRNKSPERISKSEQKPPIQFENFKPKLEKIAQTKDSASSILQQVQHKDSLLQEKIIIPLKQKYISSTESIATKCTPSCITKNISLNTSNIPGFSKPTNSGNSSNSVVKNIIQTLNRRDTNKLDFRNRNSYGRSSLKVMGNPKVDISSSVRCSSPEEFTAL</sequence>
<dbReference type="GO" id="GO:0005524">
    <property type="term" value="F:ATP binding"/>
    <property type="evidence" value="ECO:0007669"/>
    <property type="project" value="UniProtKB-UniRule"/>
</dbReference>
<dbReference type="EMBL" id="VTPC01090967">
    <property type="protein sequence ID" value="KAF2880465.1"/>
    <property type="molecule type" value="Genomic_DNA"/>
</dbReference>
<comment type="subcellular location">
    <subcellularLocation>
        <location evidence="1">Cytoplasm</location>
    </subcellularLocation>
</comment>
<keyword evidence="10 17" id="KW-0547">Nucleotide-binding</keyword>
<dbReference type="EC" id="2.7.11.1" evidence="3"/>
<proteinExistence type="inferred from homology"/>
<evidence type="ECO:0000256" key="2">
    <source>
        <dbReference type="ARBA" id="ARBA00005843"/>
    </source>
</evidence>
<keyword evidence="12 16" id="KW-0862">Zinc</keyword>
<evidence type="ECO:0000256" key="4">
    <source>
        <dbReference type="ARBA" id="ARBA00022490"/>
    </source>
</evidence>
<evidence type="ECO:0000256" key="15">
    <source>
        <dbReference type="ARBA" id="ARBA00040667"/>
    </source>
</evidence>
<name>A0A8K0CB58_IGNLU</name>
<evidence type="ECO:0000259" key="20">
    <source>
        <dbReference type="PROSITE" id="PS50011"/>
    </source>
</evidence>
<dbReference type="CDD" id="cd09364">
    <property type="entry name" value="LIM1_LIMK"/>
    <property type="match status" value="1"/>
</dbReference>
<keyword evidence="19" id="KW-0472">Membrane</keyword>
<keyword evidence="5" id="KW-0723">Serine/threonine-protein kinase</keyword>
<dbReference type="Pfam" id="PF07714">
    <property type="entry name" value="PK_Tyr_Ser-Thr"/>
    <property type="match status" value="1"/>
</dbReference>
<dbReference type="SUPFAM" id="SSF56112">
    <property type="entry name" value="Protein kinase-like (PK-like)"/>
    <property type="match status" value="1"/>
</dbReference>
<dbReference type="PROSITE" id="PS00478">
    <property type="entry name" value="LIM_DOMAIN_1"/>
    <property type="match status" value="2"/>
</dbReference>
<keyword evidence="4" id="KW-0963">Cytoplasm</keyword>
<dbReference type="FunFam" id="2.10.110.10:FF:000038">
    <property type="entry name" value="LIM domain kinase 2"/>
    <property type="match status" value="1"/>
</dbReference>
<dbReference type="PANTHER" id="PTHR46485">
    <property type="entry name" value="LIM DOMAIN KINASE 1"/>
    <property type="match status" value="1"/>
</dbReference>
<dbReference type="PROSITE" id="PS00107">
    <property type="entry name" value="PROTEIN_KINASE_ATP"/>
    <property type="match status" value="1"/>
</dbReference>
<feature type="region of interest" description="Disordered" evidence="18">
    <location>
        <begin position="279"/>
        <end position="357"/>
    </location>
</feature>
<dbReference type="GO" id="GO:0004674">
    <property type="term" value="F:protein serine/threonine kinase activity"/>
    <property type="evidence" value="ECO:0007669"/>
    <property type="project" value="UniProtKB-KW"/>
</dbReference>
<dbReference type="Gene3D" id="2.30.42.10">
    <property type="match status" value="1"/>
</dbReference>
<evidence type="ECO:0000256" key="13">
    <source>
        <dbReference type="ARBA" id="ARBA00022840"/>
    </source>
</evidence>
<gene>
    <name evidence="23" type="ORF">ILUMI_25713</name>
</gene>
<dbReference type="FunFam" id="3.30.200.20:FF:000038">
    <property type="entry name" value="LIM domain kinase 2"/>
    <property type="match status" value="1"/>
</dbReference>
<dbReference type="PROSITE" id="PS50023">
    <property type="entry name" value="LIM_DOMAIN_2"/>
    <property type="match status" value="2"/>
</dbReference>
<dbReference type="Proteomes" id="UP000801492">
    <property type="component" value="Unassembled WGS sequence"/>
</dbReference>
<evidence type="ECO:0000256" key="11">
    <source>
        <dbReference type="ARBA" id="ARBA00022777"/>
    </source>
</evidence>
<evidence type="ECO:0000313" key="24">
    <source>
        <dbReference type="Proteomes" id="UP000801492"/>
    </source>
</evidence>
<evidence type="ECO:0000256" key="17">
    <source>
        <dbReference type="PROSITE-ProRule" id="PRU10141"/>
    </source>
</evidence>
<feature type="domain" description="Protein kinase" evidence="20">
    <location>
        <begin position="390"/>
        <end position="660"/>
    </location>
</feature>
<evidence type="ECO:0000256" key="19">
    <source>
        <dbReference type="SAM" id="Phobius"/>
    </source>
</evidence>
<dbReference type="Gene3D" id="3.30.200.20">
    <property type="entry name" value="Phosphorylase Kinase, domain 1"/>
    <property type="match status" value="1"/>
</dbReference>
<feature type="compositionally biased region" description="Low complexity" evidence="18">
    <location>
        <begin position="279"/>
        <end position="289"/>
    </location>
</feature>
<dbReference type="GO" id="GO:0030036">
    <property type="term" value="P:actin cytoskeleton organization"/>
    <property type="evidence" value="ECO:0007669"/>
    <property type="project" value="TreeGrafter"/>
</dbReference>
<keyword evidence="19" id="KW-1133">Transmembrane helix</keyword>
<evidence type="ECO:0000256" key="14">
    <source>
        <dbReference type="ARBA" id="ARBA00023038"/>
    </source>
</evidence>
<dbReference type="InterPro" id="IPR011009">
    <property type="entry name" value="Kinase-like_dom_sf"/>
</dbReference>
<evidence type="ECO:0000256" key="9">
    <source>
        <dbReference type="ARBA" id="ARBA00022737"/>
    </source>
</evidence>
<evidence type="ECO:0000256" key="10">
    <source>
        <dbReference type="ARBA" id="ARBA00022741"/>
    </source>
</evidence>
<dbReference type="SMART" id="SM00132">
    <property type="entry name" value="LIM"/>
    <property type="match status" value="2"/>
</dbReference>
<dbReference type="InterPro" id="IPR036034">
    <property type="entry name" value="PDZ_sf"/>
</dbReference>
<evidence type="ECO:0000256" key="8">
    <source>
        <dbReference type="ARBA" id="ARBA00022723"/>
    </source>
</evidence>
<evidence type="ECO:0000256" key="18">
    <source>
        <dbReference type="SAM" id="MobiDB-lite"/>
    </source>
</evidence>
<feature type="binding site" evidence="17">
    <location>
        <position position="419"/>
    </location>
    <ligand>
        <name>ATP</name>
        <dbReference type="ChEBI" id="CHEBI:30616"/>
    </ligand>
</feature>
<dbReference type="FunFam" id="2.10.110.10:FF:000082">
    <property type="entry name" value="LIM domain kinase 1"/>
    <property type="match status" value="1"/>
</dbReference>
<evidence type="ECO:0000256" key="3">
    <source>
        <dbReference type="ARBA" id="ARBA00012513"/>
    </source>
</evidence>
<dbReference type="PROSITE" id="PS50106">
    <property type="entry name" value="PDZ"/>
    <property type="match status" value="1"/>
</dbReference>
<evidence type="ECO:0000259" key="21">
    <source>
        <dbReference type="PROSITE" id="PS50023"/>
    </source>
</evidence>
<feature type="compositionally biased region" description="Polar residues" evidence="18">
    <location>
        <begin position="290"/>
        <end position="320"/>
    </location>
</feature>
<dbReference type="SUPFAM" id="SSF50156">
    <property type="entry name" value="PDZ domain-like"/>
    <property type="match status" value="1"/>
</dbReference>
<feature type="compositionally biased region" description="Basic and acidic residues" evidence="18">
    <location>
        <begin position="343"/>
        <end position="357"/>
    </location>
</feature>
<evidence type="ECO:0000259" key="22">
    <source>
        <dbReference type="PROSITE" id="PS50106"/>
    </source>
</evidence>
<reference evidence="23" key="1">
    <citation type="submission" date="2019-08" db="EMBL/GenBank/DDBJ databases">
        <title>The genome of the North American firefly Photinus pyralis.</title>
        <authorList>
            <consortium name="Photinus pyralis genome working group"/>
            <person name="Fallon T.R."/>
            <person name="Sander Lower S.E."/>
            <person name="Weng J.-K."/>
        </authorList>
    </citation>
    <scope>NUCLEOTIDE SEQUENCE</scope>
    <source>
        <strain evidence="23">TRF0915ILg1</strain>
        <tissue evidence="23">Whole body</tissue>
    </source>
</reference>
<keyword evidence="19" id="KW-0812">Transmembrane</keyword>
<keyword evidence="11" id="KW-0418">Kinase</keyword>
<keyword evidence="9" id="KW-0677">Repeat</keyword>
<dbReference type="Pfam" id="PF00412">
    <property type="entry name" value="LIM"/>
    <property type="match status" value="2"/>
</dbReference>
<feature type="region of interest" description="Disordered" evidence="18">
    <location>
        <begin position="541"/>
        <end position="560"/>
    </location>
</feature>
<feature type="domain" description="PDZ" evidence="22">
    <location>
        <begin position="224"/>
        <end position="265"/>
    </location>
</feature>
<evidence type="ECO:0000256" key="5">
    <source>
        <dbReference type="ARBA" id="ARBA00022527"/>
    </source>
</evidence>
<dbReference type="PROSITE" id="PS50011">
    <property type="entry name" value="PROTEIN_KINASE_DOM"/>
    <property type="match status" value="1"/>
</dbReference>
<keyword evidence="6" id="KW-0597">Phosphoprotein</keyword>
<dbReference type="GO" id="GO:0005737">
    <property type="term" value="C:cytoplasm"/>
    <property type="evidence" value="ECO:0007669"/>
    <property type="project" value="UniProtKB-SubCell"/>
</dbReference>
<dbReference type="OrthoDB" id="20134at2759"/>
<keyword evidence="7" id="KW-0808">Transferase</keyword>
<evidence type="ECO:0000256" key="16">
    <source>
        <dbReference type="PROSITE-ProRule" id="PRU00125"/>
    </source>
</evidence>
<feature type="domain" description="LIM zinc-binding" evidence="21">
    <location>
        <begin position="76"/>
        <end position="135"/>
    </location>
</feature>
<dbReference type="InterPro" id="IPR000719">
    <property type="entry name" value="Prot_kinase_dom"/>
</dbReference>
<dbReference type="GO" id="GO:0046872">
    <property type="term" value="F:metal ion binding"/>
    <property type="evidence" value="ECO:0007669"/>
    <property type="project" value="UniProtKB-KW"/>
</dbReference>
<evidence type="ECO:0000256" key="1">
    <source>
        <dbReference type="ARBA" id="ARBA00004496"/>
    </source>
</evidence>
<keyword evidence="14 16" id="KW-0440">LIM domain</keyword>
<organism evidence="23 24">
    <name type="scientific">Ignelater luminosus</name>
    <name type="common">Cucubano</name>
    <name type="synonym">Pyrophorus luminosus</name>
    <dbReference type="NCBI Taxonomy" id="2038154"/>
    <lineage>
        <taxon>Eukaryota</taxon>
        <taxon>Metazoa</taxon>
        <taxon>Ecdysozoa</taxon>
        <taxon>Arthropoda</taxon>
        <taxon>Hexapoda</taxon>
        <taxon>Insecta</taxon>
        <taxon>Pterygota</taxon>
        <taxon>Neoptera</taxon>
        <taxon>Endopterygota</taxon>
        <taxon>Coleoptera</taxon>
        <taxon>Polyphaga</taxon>
        <taxon>Elateriformia</taxon>
        <taxon>Elateroidea</taxon>
        <taxon>Elateridae</taxon>
        <taxon>Agrypninae</taxon>
        <taxon>Pyrophorini</taxon>
        <taxon>Ignelater</taxon>
    </lineage>
</organism>
<feature type="region of interest" description="Disordered" evidence="18">
    <location>
        <begin position="993"/>
        <end position="1024"/>
    </location>
</feature>
<protein>
    <recommendedName>
        <fullName evidence="15">LIM domain kinase 1</fullName>
        <ecNumber evidence="3">2.7.11.1</ecNumber>
    </recommendedName>
</protein>
<evidence type="ECO:0000256" key="6">
    <source>
        <dbReference type="ARBA" id="ARBA00022553"/>
    </source>
</evidence>
<dbReference type="SUPFAM" id="SSF57716">
    <property type="entry name" value="Glucocorticoid receptor-like (DNA-binding domain)"/>
    <property type="match status" value="2"/>
</dbReference>
<keyword evidence="24" id="KW-1185">Reference proteome</keyword>
<dbReference type="Gene3D" id="2.10.110.10">
    <property type="entry name" value="Cysteine Rich Protein"/>
    <property type="match status" value="2"/>
</dbReference>
<evidence type="ECO:0000256" key="7">
    <source>
        <dbReference type="ARBA" id="ARBA00022679"/>
    </source>
</evidence>
<feature type="compositionally biased region" description="Polar residues" evidence="18">
    <location>
        <begin position="998"/>
        <end position="1010"/>
    </location>
</feature>
<dbReference type="SMART" id="SM00220">
    <property type="entry name" value="S_TKc"/>
    <property type="match status" value="1"/>
</dbReference>
<dbReference type="InterPro" id="IPR001781">
    <property type="entry name" value="Znf_LIM"/>
</dbReference>
<dbReference type="InterPro" id="IPR001478">
    <property type="entry name" value="PDZ"/>
</dbReference>
<dbReference type="CDD" id="cd09365">
    <property type="entry name" value="LIM2_LIMK"/>
    <property type="match status" value="1"/>
</dbReference>
<dbReference type="InterPro" id="IPR050940">
    <property type="entry name" value="Actin_reg-Ser/Thr_kinase"/>
</dbReference>
<dbReference type="InterPro" id="IPR017441">
    <property type="entry name" value="Protein_kinase_ATP_BS"/>
</dbReference>
<feature type="domain" description="LIM zinc-binding" evidence="21">
    <location>
        <begin position="15"/>
        <end position="74"/>
    </location>
</feature>
<comment type="caution">
    <text evidence="23">The sequence shown here is derived from an EMBL/GenBank/DDBJ whole genome shotgun (WGS) entry which is preliminary data.</text>
</comment>
<accession>A0A8K0CB58</accession>
<dbReference type="PANTHER" id="PTHR46485:SF4">
    <property type="entry name" value="LIM DOMAIN KINASE 1"/>
    <property type="match status" value="1"/>
</dbReference>
<dbReference type="Gene3D" id="1.10.510.10">
    <property type="entry name" value="Transferase(Phosphotransferase) domain 1"/>
    <property type="match status" value="1"/>
</dbReference>
<evidence type="ECO:0000313" key="23">
    <source>
        <dbReference type="EMBL" id="KAF2880465.1"/>
    </source>
</evidence>
<comment type="similarity">
    <text evidence="2">Belongs to the protein kinase superfamily. TKL Ser/Thr protein kinase family.</text>
</comment>
<dbReference type="InterPro" id="IPR001245">
    <property type="entry name" value="Ser-Thr/Tyr_kinase_cat_dom"/>
</dbReference>
<keyword evidence="8 16" id="KW-0479">Metal-binding</keyword>